<gene>
    <name evidence="1" type="ORF">LTR78_003524</name>
</gene>
<dbReference type="Proteomes" id="UP001274830">
    <property type="component" value="Unassembled WGS sequence"/>
</dbReference>
<dbReference type="EMBL" id="JAUTXT010000009">
    <property type="protein sequence ID" value="KAK3676747.1"/>
    <property type="molecule type" value="Genomic_DNA"/>
</dbReference>
<comment type="caution">
    <text evidence="1">The sequence shown here is derived from an EMBL/GenBank/DDBJ whole genome shotgun (WGS) entry which is preliminary data.</text>
</comment>
<name>A0AAE0WRZ5_9PEZI</name>
<evidence type="ECO:0000313" key="2">
    <source>
        <dbReference type="Proteomes" id="UP001274830"/>
    </source>
</evidence>
<sequence length="242" mass="27033">MFILHRKHILNSVLIMTGYGGGFGGGGYGGSGYGMPMYDDGFIDEEEDDMLGGQNMFGPQALTPRSMTLYSESRGDEPPLSNNFFDQLQPSDNDPFDGMPPPPAREWLGMHQGSDYGGLQGAYDGNFNQRPSLLDQGFADPWFRPNPASSMGAIRGGPSLDFAQQRDYTGHFTGYNDSMPWGAIGYVGRDEHRGWGQPGGPRMYPGEIVDNDFIMRREQDRDWEPPGFFDGPQWGDRLHPWW</sequence>
<proteinExistence type="predicted"/>
<dbReference type="AlphaFoldDB" id="A0AAE0WRZ5"/>
<evidence type="ECO:0000313" key="1">
    <source>
        <dbReference type="EMBL" id="KAK3676747.1"/>
    </source>
</evidence>
<protein>
    <submittedName>
        <fullName evidence="1">Uncharacterized protein</fullName>
    </submittedName>
</protein>
<reference evidence="1" key="1">
    <citation type="submission" date="2023-07" db="EMBL/GenBank/DDBJ databases">
        <title>Black Yeasts Isolated from many extreme environments.</title>
        <authorList>
            <person name="Coleine C."/>
            <person name="Stajich J.E."/>
            <person name="Selbmann L."/>
        </authorList>
    </citation>
    <scope>NUCLEOTIDE SEQUENCE</scope>
    <source>
        <strain evidence="1">CCFEE 5485</strain>
    </source>
</reference>
<keyword evidence="2" id="KW-1185">Reference proteome</keyword>
<accession>A0AAE0WRZ5</accession>
<organism evidence="1 2">
    <name type="scientific">Recurvomyces mirabilis</name>
    <dbReference type="NCBI Taxonomy" id="574656"/>
    <lineage>
        <taxon>Eukaryota</taxon>
        <taxon>Fungi</taxon>
        <taxon>Dikarya</taxon>
        <taxon>Ascomycota</taxon>
        <taxon>Pezizomycotina</taxon>
        <taxon>Dothideomycetes</taxon>
        <taxon>Dothideomycetidae</taxon>
        <taxon>Mycosphaerellales</taxon>
        <taxon>Teratosphaeriaceae</taxon>
        <taxon>Recurvomyces</taxon>
    </lineage>
</organism>